<proteinExistence type="predicted"/>
<dbReference type="OrthoDB" id="4670at2759"/>
<feature type="transmembrane region" description="Helical" evidence="1">
    <location>
        <begin position="74"/>
        <end position="93"/>
    </location>
</feature>
<dbReference type="AlphaFoldDB" id="R7QFI2"/>
<keyword evidence="3" id="KW-1185">Reference proteome</keyword>
<feature type="transmembrane region" description="Helical" evidence="1">
    <location>
        <begin position="407"/>
        <end position="424"/>
    </location>
</feature>
<evidence type="ECO:0000313" key="3">
    <source>
        <dbReference type="Proteomes" id="UP000012073"/>
    </source>
</evidence>
<keyword evidence="1" id="KW-0472">Membrane</keyword>
<accession>R7QFI2</accession>
<dbReference type="KEGG" id="ccp:CHC_T00005295001"/>
<keyword evidence="1" id="KW-1133">Transmembrane helix</keyword>
<evidence type="ECO:0000256" key="1">
    <source>
        <dbReference type="SAM" id="Phobius"/>
    </source>
</evidence>
<protein>
    <submittedName>
        <fullName evidence="2">Uncharacterized protein</fullName>
    </submittedName>
</protein>
<organism evidence="2 3">
    <name type="scientific">Chondrus crispus</name>
    <name type="common">Carrageen Irish moss</name>
    <name type="synonym">Polymorpha crispa</name>
    <dbReference type="NCBI Taxonomy" id="2769"/>
    <lineage>
        <taxon>Eukaryota</taxon>
        <taxon>Rhodophyta</taxon>
        <taxon>Florideophyceae</taxon>
        <taxon>Rhodymeniophycidae</taxon>
        <taxon>Gigartinales</taxon>
        <taxon>Gigartinaceae</taxon>
        <taxon>Chondrus</taxon>
    </lineage>
</organism>
<reference evidence="3" key="1">
    <citation type="journal article" date="2013" name="Proc. Natl. Acad. Sci. U.S.A.">
        <title>Genome structure and metabolic features in the red seaweed Chondrus crispus shed light on evolution of the Archaeplastida.</title>
        <authorList>
            <person name="Collen J."/>
            <person name="Porcel B."/>
            <person name="Carre W."/>
            <person name="Ball S.G."/>
            <person name="Chaparro C."/>
            <person name="Tonon T."/>
            <person name="Barbeyron T."/>
            <person name="Michel G."/>
            <person name="Noel B."/>
            <person name="Valentin K."/>
            <person name="Elias M."/>
            <person name="Artiguenave F."/>
            <person name="Arun A."/>
            <person name="Aury J.M."/>
            <person name="Barbosa-Neto J.F."/>
            <person name="Bothwell J.H."/>
            <person name="Bouget F.Y."/>
            <person name="Brillet L."/>
            <person name="Cabello-Hurtado F."/>
            <person name="Capella-Gutierrez S."/>
            <person name="Charrier B."/>
            <person name="Cladiere L."/>
            <person name="Cock J.M."/>
            <person name="Coelho S.M."/>
            <person name="Colleoni C."/>
            <person name="Czjzek M."/>
            <person name="Da Silva C."/>
            <person name="Delage L."/>
            <person name="Denoeud F."/>
            <person name="Deschamps P."/>
            <person name="Dittami S.M."/>
            <person name="Gabaldon T."/>
            <person name="Gachon C.M."/>
            <person name="Groisillier A."/>
            <person name="Herve C."/>
            <person name="Jabbari K."/>
            <person name="Katinka M."/>
            <person name="Kloareg B."/>
            <person name="Kowalczyk N."/>
            <person name="Labadie K."/>
            <person name="Leblanc C."/>
            <person name="Lopez P.J."/>
            <person name="McLachlan D.H."/>
            <person name="Meslet-Cladiere L."/>
            <person name="Moustafa A."/>
            <person name="Nehr Z."/>
            <person name="Nyvall Collen P."/>
            <person name="Panaud O."/>
            <person name="Partensky F."/>
            <person name="Poulain J."/>
            <person name="Rensing S.A."/>
            <person name="Rousvoal S."/>
            <person name="Samson G."/>
            <person name="Symeonidi A."/>
            <person name="Weissenbach J."/>
            <person name="Zambounis A."/>
            <person name="Wincker P."/>
            <person name="Boyen C."/>
        </authorList>
    </citation>
    <scope>NUCLEOTIDE SEQUENCE [LARGE SCALE GENOMIC DNA]</scope>
    <source>
        <strain evidence="3">cv. Stackhouse</strain>
    </source>
</reference>
<dbReference type="RefSeq" id="XP_005717111.1">
    <property type="nucleotide sequence ID" value="XM_005717054.1"/>
</dbReference>
<feature type="transmembrane region" description="Helical" evidence="1">
    <location>
        <begin position="47"/>
        <end position="68"/>
    </location>
</feature>
<dbReference type="Proteomes" id="UP000012073">
    <property type="component" value="Unassembled WGS sequence"/>
</dbReference>
<name>R7QFI2_CHOCR</name>
<gene>
    <name evidence="2" type="ORF">CHC_T00005295001</name>
</gene>
<dbReference type="EMBL" id="HG001828">
    <property type="protein sequence ID" value="CDF37292.1"/>
    <property type="molecule type" value="Genomic_DNA"/>
</dbReference>
<dbReference type="Gramene" id="CDF37292">
    <property type="protein sequence ID" value="CDF37292"/>
    <property type="gene ID" value="CHC_T00005295001"/>
</dbReference>
<sequence>METLEEDDNLPRWLFILLTVAITLPWAIVPVYDAIDSKYRTIQATACRLLTSTLLLVVSYAAALFFIIHEGVVAGDETIAILVLIIFNLWYVLRNIRGWLQLLALRRVKPAFVLMHKNIFSSFSAELAGHSTSPIRTVLVSERLIDNDFMSDTPFLQPFPKLYGNPRVDNNLSGYSEERKYQIQTVEIFAVAIWKAWWTQDISILQAENDLSANSRLTHGISFYPKTENLDASLGGPRYPAGFCEQAEEEGLSARQKWIELLASYSTASNRVVGQQDTPQDPTADMINYDFSHVVALVVEEKSIRKPNRISILWHNTARFEKVYEDNRKALIEEEEIPNVVLPTWSSWVQIAQDISTNLCRPVYLNGSLLTNFAAELSAASVILLRYPEKYKRLVEQIHMDGLNARWTYGWSGLLSCFSALWTMERIYFAMLNGLSLLAISGNGEVANIDKNIRAMLYGYASFAVSDRAIGEKIKDLQQKEMSRRHVANLGVTFRGYGLDTVRRACKRLGIPRDVRFMDGPLALSVAWAMQYLDGECGLDTLTQGNTHEEIDRLLGSSTAWRYPARYD</sequence>
<evidence type="ECO:0000313" key="2">
    <source>
        <dbReference type="EMBL" id="CDF37292.1"/>
    </source>
</evidence>
<feature type="transmembrane region" description="Helical" evidence="1">
    <location>
        <begin position="12"/>
        <end position="35"/>
    </location>
</feature>
<keyword evidence="1" id="KW-0812">Transmembrane</keyword>
<dbReference type="GeneID" id="17324826"/>